<protein>
    <submittedName>
        <fullName evidence="3">Phage replication protein</fullName>
    </submittedName>
</protein>
<evidence type="ECO:0000313" key="4">
    <source>
        <dbReference type="Proteomes" id="UP000218102"/>
    </source>
</evidence>
<feature type="domain" description="Bacteriophage lambda Replication protein O N-terminal" evidence="2">
    <location>
        <begin position="12"/>
        <end position="92"/>
    </location>
</feature>
<dbReference type="Pfam" id="PF04492">
    <property type="entry name" value="Phage_rep_O"/>
    <property type="match status" value="1"/>
</dbReference>
<feature type="region of interest" description="Disordered" evidence="1">
    <location>
        <begin position="151"/>
        <end position="180"/>
    </location>
</feature>
<sequence length="340" mass="38000">MSNVFTFKSAGGFTRMDNQLMDALAAVHLSPAEFKTLHAIARLVIGYNLTERRITADEVAKMTNILPAHVSRAISSLLARRVLYRVGGSRGEIGICSPSEWVYQEPKKEQSTQPKSVETTKIGNSDNVTKLPISDDSLLYTKEIPLVTVPTEQITAPQGADHADDAEKKKSETPESKPELVSFDGEDFEVHTTLITKWAEAYAPIDVEAEIKRAAAWASGEKPKKNWRRFLVNWLGRELKRNPNGTSEAGVPVDKIIDLYHKVCPNLPAVTVKSDKVLRSMIAERWNESPDHQSGQGFWLGFFQKANNRNQVFFRGQNVQPRLEALVSRAVFREISEAAQ</sequence>
<dbReference type="Proteomes" id="UP000218102">
    <property type="component" value="Unassembled WGS sequence"/>
</dbReference>
<comment type="caution">
    <text evidence="3">The sequence shown here is derived from an EMBL/GenBank/DDBJ whole genome shotgun (WGS) entry which is preliminary data.</text>
</comment>
<dbReference type="InterPro" id="IPR036388">
    <property type="entry name" value="WH-like_DNA-bd_sf"/>
</dbReference>
<evidence type="ECO:0000259" key="2">
    <source>
        <dbReference type="Pfam" id="PF04492"/>
    </source>
</evidence>
<organism evidence="3 4">
    <name type="scientific">Pseudomonas plecoglossicida</name>
    <dbReference type="NCBI Taxonomy" id="70775"/>
    <lineage>
        <taxon>Bacteria</taxon>
        <taxon>Pseudomonadati</taxon>
        <taxon>Pseudomonadota</taxon>
        <taxon>Gammaproteobacteria</taxon>
        <taxon>Pseudomonadales</taxon>
        <taxon>Pseudomonadaceae</taxon>
        <taxon>Pseudomonas</taxon>
    </lineage>
</organism>
<proteinExistence type="predicted"/>
<dbReference type="EMBL" id="NTME01000072">
    <property type="protein sequence ID" value="PBJ91998.1"/>
    <property type="molecule type" value="Genomic_DNA"/>
</dbReference>
<accession>A0A2A3LW01</accession>
<evidence type="ECO:0000256" key="1">
    <source>
        <dbReference type="SAM" id="MobiDB-lite"/>
    </source>
</evidence>
<dbReference type="NCBIfam" id="TIGR01610">
    <property type="entry name" value="phage_O_Nterm"/>
    <property type="match status" value="1"/>
</dbReference>
<name>A0A2A3LW01_PSEDL</name>
<evidence type="ECO:0000313" key="3">
    <source>
        <dbReference type="EMBL" id="PBJ91998.1"/>
    </source>
</evidence>
<gene>
    <name evidence="3" type="ORF">CMV24_29480</name>
</gene>
<reference evidence="3 4" key="1">
    <citation type="submission" date="2017-09" db="EMBL/GenBank/DDBJ databases">
        <authorList>
            <person name="Ehlers B."/>
            <person name="Leendertz F.H."/>
        </authorList>
    </citation>
    <scope>NUCLEOTIDE SEQUENCE [LARGE SCALE GENOMIC DNA]</scope>
    <source>
        <strain evidence="3 4">DJ-1</strain>
    </source>
</reference>
<dbReference type="GO" id="GO:0006260">
    <property type="term" value="P:DNA replication"/>
    <property type="evidence" value="ECO:0007669"/>
    <property type="project" value="InterPro"/>
</dbReference>
<dbReference type="AlphaFoldDB" id="A0A2A3LW01"/>
<dbReference type="InterPro" id="IPR006497">
    <property type="entry name" value="Phage_lambda_VrpO_N"/>
</dbReference>
<dbReference type="RefSeq" id="WP_096010372.1">
    <property type="nucleotide sequence ID" value="NZ_NTME01000072.1"/>
</dbReference>
<dbReference type="Gene3D" id="1.10.10.10">
    <property type="entry name" value="Winged helix-like DNA-binding domain superfamily/Winged helix DNA-binding domain"/>
    <property type="match status" value="1"/>
</dbReference>
<feature type="compositionally biased region" description="Basic and acidic residues" evidence="1">
    <location>
        <begin position="161"/>
        <end position="178"/>
    </location>
</feature>